<feature type="active site" evidence="5">
    <location>
        <position position="14"/>
    </location>
</feature>
<feature type="active site" description="Proton donor" evidence="5">
    <location>
        <position position="123"/>
    </location>
</feature>
<dbReference type="PANTHER" id="PTHR11717">
    <property type="entry name" value="LOW MOLECULAR WEIGHT PROTEIN TYROSINE PHOSPHATASE"/>
    <property type="match status" value="1"/>
</dbReference>
<accession>A0A918P0V5</accession>
<dbReference type="PRINTS" id="PR00719">
    <property type="entry name" value="LMWPTPASE"/>
</dbReference>
<evidence type="ECO:0000256" key="5">
    <source>
        <dbReference type="PIRSR" id="PIRSR617867-1"/>
    </source>
</evidence>
<evidence type="ECO:0000313" key="7">
    <source>
        <dbReference type="EMBL" id="GGY10980.1"/>
    </source>
</evidence>
<evidence type="ECO:0000256" key="3">
    <source>
        <dbReference type="ARBA" id="ARBA00022801"/>
    </source>
</evidence>
<reference evidence="7" key="1">
    <citation type="journal article" date="2014" name="Int. J. Syst. Evol. Microbiol.">
        <title>Complete genome sequence of Corynebacterium casei LMG S-19264T (=DSM 44701T), isolated from a smear-ripened cheese.</title>
        <authorList>
            <consortium name="US DOE Joint Genome Institute (JGI-PGF)"/>
            <person name="Walter F."/>
            <person name="Albersmeier A."/>
            <person name="Kalinowski J."/>
            <person name="Ruckert C."/>
        </authorList>
    </citation>
    <scope>NUCLEOTIDE SEQUENCE</scope>
    <source>
        <strain evidence="7">KCTC 32182</strain>
    </source>
</reference>
<evidence type="ECO:0000313" key="8">
    <source>
        <dbReference type="Proteomes" id="UP000645257"/>
    </source>
</evidence>
<dbReference type="GO" id="GO:0004725">
    <property type="term" value="F:protein tyrosine phosphatase activity"/>
    <property type="evidence" value="ECO:0007669"/>
    <property type="project" value="UniProtKB-EC"/>
</dbReference>
<feature type="domain" description="Phosphotyrosine protein phosphatase I" evidence="6">
    <location>
        <begin position="5"/>
        <end position="149"/>
    </location>
</feature>
<dbReference type="InterPro" id="IPR050438">
    <property type="entry name" value="LMW_PTPase"/>
</dbReference>
<protein>
    <recommendedName>
        <fullName evidence="2">protein-tyrosine-phosphatase</fullName>
        <ecNumber evidence="2">3.1.3.48</ecNumber>
    </recommendedName>
</protein>
<evidence type="ECO:0000259" key="6">
    <source>
        <dbReference type="SMART" id="SM00226"/>
    </source>
</evidence>
<name>A0A918P0V5_9NEIS</name>
<dbReference type="SUPFAM" id="SSF52788">
    <property type="entry name" value="Phosphotyrosine protein phosphatases I"/>
    <property type="match status" value="1"/>
</dbReference>
<keyword evidence="8" id="KW-1185">Reference proteome</keyword>
<comment type="similarity">
    <text evidence="1">Belongs to the low molecular weight phosphotyrosine protein phosphatase family.</text>
</comment>
<reference evidence="7" key="2">
    <citation type="submission" date="2020-09" db="EMBL/GenBank/DDBJ databases">
        <authorList>
            <person name="Sun Q."/>
            <person name="Kim S."/>
        </authorList>
    </citation>
    <scope>NUCLEOTIDE SEQUENCE</scope>
    <source>
        <strain evidence="7">KCTC 32182</strain>
    </source>
</reference>
<dbReference type="Pfam" id="PF01451">
    <property type="entry name" value="LMWPc"/>
    <property type="match status" value="1"/>
</dbReference>
<feature type="active site" description="Nucleophile" evidence="5">
    <location>
        <position position="8"/>
    </location>
</feature>
<dbReference type="InterPro" id="IPR023485">
    <property type="entry name" value="Ptyr_pPase"/>
</dbReference>
<dbReference type="EC" id="3.1.3.48" evidence="2"/>
<gene>
    <name evidence="7" type="primary">ptpA</name>
    <name evidence="7" type="ORF">GCM10011289_12280</name>
</gene>
<evidence type="ECO:0000256" key="2">
    <source>
        <dbReference type="ARBA" id="ARBA00013064"/>
    </source>
</evidence>
<evidence type="ECO:0000256" key="1">
    <source>
        <dbReference type="ARBA" id="ARBA00011063"/>
    </source>
</evidence>
<dbReference type="CDD" id="cd16343">
    <property type="entry name" value="LMWPTP"/>
    <property type="match status" value="1"/>
</dbReference>
<dbReference type="InterPro" id="IPR017867">
    <property type="entry name" value="Tyr_phospatase_low_mol_wt"/>
</dbReference>
<keyword evidence="3" id="KW-0378">Hydrolase</keyword>
<proteinExistence type="inferred from homology"/>
<dbReference type="Proteomes" id="UP000645257">
    <property type="component" value="Unassembled WGS sequence"/>
</dbReference>
<dbReference type="SMART" id="SM00226">
    <property type="entry name" value="LMWPc"/>
    <property type="match status" value="1"/>
</dbReference>
<evidence type="ECO:0000256" key="4">
    <source>
        <dbReference type="ARBA" id="ARBA00022912"/>
    </source>
</evidence>
<organism evidence="7 8">
    <name type="scientific">Paludibacterium paludis</name>
    <dbReference type="NCBI Taxonomy" id="1225769"/>
    <lineage>
        <taxon>Bacteria</taxon>
        <taxon>Pseudomonadati</taxon>
        <taxon>Pseudomonadota</taxon>
        <taxon>Betaproteobacteria</taxon>
        <taxon>Neisseriales</taxon>
        <taxon>Chromobacteriaceae</taxon>
        <taxon>Paludibacterium</taxon>
    </lineage>
</organism>
<dbReference type="Gene3D" id="3.40.50.2300">
    <property type="match status" value="1"/>
</dbReference>
<dbReference type="EMBL" id="BMYX01000005">
    <property type="protein sequence ID" value="GGY10980.1"/>
    <property type="molecule type" value="Genomic_DNA"/>
</dbReference>
<dbReference type="AlphaFoldDB" id="A0A918P0V5"/>
<dbReference type="InterPro" id="IPR036196">
    <property type="entry name" value="Ptyr_pPase_sf"/>
</dbReference>
<keyword evidence="4" id="KW-0904">Protein phosphatase</keyword>
<dbReference type="PANTHER" id="PTHR11717:SF7">
    <property type="entry name" value="LOW MOLECULAR WEIGHT PHOSPHOTYROSINE PROTEIN PHOSPHATASE"/>
    <property type="match status" value="1"/>
</dbReference>
<comment type="caution">
    <text evidence="7">The sequence shown here is derived from an EMBL/GenBank/DDBJ whole genome shotgun (WGS) entry which is preliminary data.</text>
</comment>
<sequence>MERWLFVCMGNICRSPTLEGVMRERIARAGLTGRLEVDSAGTGPWHAGKAPDERSARAAARRGYDLTPLRARQIVAGDFERFDLILAADRDNLAWLRERCPEIHLHKLRLALSVLEDGAEIPDPYFGGEDGFERVLDLVEAACDAWLAGRFHGDA</sequence>
<dbReference type="RefSeq" id="WP_189532320.1">
    <property type="nucleotide sequence ID" value="NZ_BMYX01000005.1"/>
</dbReference>